<dbReference type="Proteomes" id="UP001550378">
    <property type="component" value="Unassembled WGS sequence"/>
</dbReference>
<dbReference type="PANTHER" id="PTHR46825">
    <property type="entry name" value="D-ALANYL-D-ALANINE-CARBOXYPEPTIDASE/ENDOPEPTIDASE AMPH"/>
    <property type="match status" value="1"/>
</dbReference>
<dbReference type="Gene3D" id="3.40.710.10">
    <property type="entry name" value="DD-peptidase/beta-lactamase superfamily"/>
    <property type="match status" value="1"/>
</dbReference>
<keyword evidence="2" id="KW-0732">Signal</keyword>
<dbReference type="EMBL" id="JBEXZR010000053">
    <property type="protein sequence ID" value="MEU0712286.1"/>
    <property type="molecule type" value="Genomic_DNA"/>
</dbReference>
<feature type="signal peptide" evidence="2">
    <location>
        <begin position="1"/>
        <end position="38"/>
    </location>
</feature>
<dbReference type="PANTHER" id="PTHR46825:SF7">
    <property type="entry name" value="D-ALANYL-D-ALANINE CARBOXYPEPTIDASE"/>
    <property type="match status" value="1"/>
</dbReference>
<organism evidence="4 5">
    <name type="scientific">Streptomyces lavendulocolor</name>
    <dbReference type="NCBI Taxonomy" id="67316"/>
    <lineage>
        <taxon>Bacteria</taxon>
        <taxon>Bacillati</taxon>
        <taxon>Actinomycetota</taxon>
        <taxon>Actinomycetes</taxon>
        <taxon>Kitasatosporales</taxon>
        <taxon>Streptomycetaceae</taxon>
        <taxon>Streptomyces</taxon>
    </lineage>
</organism>
<feature type="region of interest" description="Disordered" evidence="1">
    <location>
        <begin position="41"/>
        <end position="63"/>
    </location>
</feature>
<evidence type="ECO:0000313" key="4">
    <source>
        <dbReference type="EMBL" id="MEU0712286.1"/>
    </source>
</evidence>
<feature type="compositionally biased region" description="Pro residues" evidence="1">
    <location>
        <begin position="49"/>
        <end position="59"/>
    </location>
</feature>
<evidence type="ECO:0000256" key="1">
    <source>
        <dbReference type="SAM" id="MobiDB-lite"/>
    </source>
</evidence>
<dbReference type="InterPro" id="IPR012338">
    <property type="entry name" value="Beta-lactam/transpept-like"/>
</dbReference>
<evidence type="ECO:0000259" key="3">
    <source>
        <dbReference type="Pfam" id="PF00144"/>
    </source>
</evidence>
<dbReference type="InterPro" id="IPR001466">
    <property type="entry name" value="Beta-lactam-related"/>
</dbReference>
<feature type="domain" description="Beta-lactamase-related" evidence="3">
    <location>
        <begin position="70"/>
        <end position="417"/>
    </location>
</feature>
<dbReference type="InterPro" id="IPR050491">
    <property type="entry name" value="AmpC-like"/>
</dbReference>
<accession>A0ABV2WG35</accession>
<dbReference type="SUPFAM" id="SSF56601">
    <property type="entry name" value="beta-lactamase/transpeptidase-like"/>
    <property type="match status" value="1"/>
</dbReference>
<reference evidence="4 5" key="1">
    <citation type="submission" date="2024-06" db="EMBL/GenBank/DDBJ databases">
        <title>The Natural Products Discovery Center: Release of the First 8490 Sequenced Strains for Exploring Actinobacteria Biosynthetic Diversity.</title>
        <authorList>
            <person name="Kalkreuter E."/>
            <person name="Kautsar S.A."/>
            <person name="Yang D."/>
            <person name="Bader C.D."/>
            <person name="Teijaro C.N."/>
            <person name="Fluegel L."/>
            <person name="Davis C.M."/>
            <person name="Simpson J.R."/>
            <person name="Lauterbach L."/>
            <person name="Steele A.D."/>
            <person name="Gui C."/>
            <person name="Meng S."/>
            <person name="Li G."/>
            <person name="Viehrig K."/>
            <person name="Ye F."/>
            <person name="Su P."/>
            <person name="Kiefer A.F."/>
            <person name="Nichols A."/>
            <person name="Cepeda A.J."/>
            <person name="Yan W."/>
            <person name="Fan B."/>
            <person name="Jiang Y."/>
            <person name="Adhikari A."/>
            <person name="Zheng C.-J."/>
            <person name="Schuster L."/>
            <person name="Cowan T.M."/>
            <person name="Smanski M.J."/>
            <person name="Chevrette M.G."/>
            <person name="De Carvalho L.P.S."/>
            <person name="Shen B."/>
        </authorList>
    </citation>
    <scope>NUCLEOTIDE SEQUENCE [LARGE SCALE GENOMIC DNA]</scope>
    <source>
        <strain evidence="4 5">NPDC006337</strain>
    </source>
</reference>
<dbReference type="Pfam" id="PF00144">
    <property type="entry name" value="Beta-lactamase"/>
    <property type="match status" value="1"/>
</dbReference>
<evidence type="ECO:0000313" key="5">
    <source>
        <dbReference type="Proteomes" id="UP001550378"/>
    </source>
</evidence>
<name>A0ABV2WG35_9ACTN</name>
<proteinExistence type="predicted"/>
<keyword evidence="5" id="KW-1185">Reference proteome</keyword>
<sequence length="454" mass="47413">MSLSPHHAPPRPRARSHRFRAASAPLLAVALIAGTAGAAAPPAAAASPSAPPVAVPPAPGDTGRQRYATLDRLARNLVEAGAPGVVVRVADGRGRPVEIVRQAPWAARDRRLAATDEFRMGSNTKTLMAALVLLLEAEGALSLSDPVERWLPGEVPGGASITLRMLLDHTSGLYDYTRDPALIPSILGKDDRRWTSRDLLALGVRHAPLFPPGTRWSYSNTGYAAVGALLERVTGASPAELVRDRIARPLGLEHTYFATDGRWRGRHAHGYEPDAAHMPDAVPEEFRDVAGARRGTHVDVSANDPGWGGAAGAVVSTARDWARFTSALLSGALLPAAQMTELRRTVPMDPERPQGPGAGPGIETGDTPCGTVWAHDGGMTGYSSLNAADRAGSRSAVVLVPTEFRFEFAADPELMAAHEALVTAAVCAMHGRPVPGAASVHAGAALGSGDGFGA</sequence>
<gene>
    <name evidence="4" type="ORF">ABZ508_33550</name>
</gene>
<dbReference type="RefSeq" id="WP_359657605.1">
    <property type="nucleotide sequence ID" value="NZ_JBEXZP010000210.1"/>
</dbReference>
<dbReference type="GO" id="GO:0016787">
    <property type="term" value="F:hydrolase activity"/>
    <property type="evidence" value="ECO:0007669"/>
    <property type="project" value="UniProtKB-KW"/>
</dbReference>
<feature type="chain" id="PRO_5046121865" evidence="2">
    <location>
        <begin position="39"/>
        <end position="454"/>
    </location>
</feature>
<evidence type="ECO:0000256" key="2">
    <source>
        <dbReference type="SAM" id="SignalP"/>
    </source>
</evidence>
<dbReference type="EC" id="3.1.1.103" evidence="4"/>
<protein>
    <submittedName>
        <fullName evidence="4">Serine hydrolase domain-containing protein</fullName>
        <ecNumber evidence="4">3.1.1.103</ecNumber>
    </submittedName>
</protein>
<comment type="caution">
    <text evidence="4">The sequence shown here is derived from an EMBL/GenBank/DDBJ whole genome shotgun (WGS) entry which is preliminary data.</text>
</comment>
<keyword evidence="4" id="KW-0378">Hydrolase</keyword>